<dbReference type="Pfam" id="PF00595">
    <property type="entry name" value="PDZ"/>
    <property type="match status" value="1"/>
</dbReference>
<dbReference type="InterPro" id="IPR004328">
    <property type="entry name" value="BRO1_dom"/>
</dbReference>
<dbReference type="InterPro" id="IPR001478">
    <property type="entry name" value="PDZ"/>
</dbReference>
<dbReference type="GO" id="GO:0007165">
    <property type="term" value="P:signal transduction"/>
    <property type="evidence" value="ECO:0007669"/>
    <property type="project" value="InterPro"/>
</dbReference>
<dbReference type="Gene3D" id="1.25.40.280">
    <property type="entry name" value="alix/aip1 like domains"/>
    <property type="match status" value="1"/>
</dbReference>
<dbReference type="InterPro" id="IPR011072">
    <property type="entry name" value="HR1_rho-bd"/>
</dbReference>
<dbReference type="AlphaFoldDB" id="A0A9Q1CAU1"/>
<evidence type="ECO:0000313" key="8">
    <source>
        <dbReference type="EMBL" id="KAJ8042288.1"/>
    </source>
</evidence>
<dbReference type="SMART" id="SM00228">
    <property type="entry name" value="PDZ"/>
    <property type="match status" value="1"/>
</dbReference>
<dbReference type="Pfam" id="PF02185">
    <property type="entry name" value="HR1"/>
    <property type="match status" value="1"/>
</dbReference>
<evidence type="ECO:0000256" key="3">
    <source>
        <dbReference type="SAM" id="Coils"/>
    </source>
</evidence>
<dbReference type="InterPro" id="IPR038499">
    <property type="entry name" value="BRO1_sf"/>
</dbReference>
<reference evidence="8" key="1">
    <citation type="submission" date="2021-10" db="EMBL/GenBank/DDBJ databases">
        <title>Tropical sea cucumber genome reveals ecological adaptation and Cuvierian tubules defense mechanism.</title>
        <authorList>
            <person name="Chen T."/>
        </authorList>
    </citation>
    <scope>NUCLEOTIDE SEQUENCE</scope>
    <source>
        <strain evidence="8">Nanhai2018</strain>
        <tissue evidence="8">Muscle</tissue>
    </source>
</reference>
<dbReference type="SUPFAM" id="SSF50156">
    <property type="entry name" value="PDZ domain-like"/>
    <property type="match status" value="1"/>
</dbReference>
<dbReference type="SMART" id="SM00742">
    <property type="entry name" value="Hr1"/>
    <property type="match status" value="1"/>
</dbReference>
<feature type="domain" description="BRO1" evidence="6">
    <location>
        <begin position="114"/>
        <end position="504"/>
    </location>
</feature>
<dbReference type="PANTHER" id="PTHR23031:SF15">
    <property type="entry name" value="LD12055P"/>
    <property type="match status" value="1"/>
</dbReference>
<evidence type="ECO:0000256" key="2">
    <source>
        <dbReference type="PROSITE-ProRule" id="PRU01207"/>
    </source>
</evidence>
<keyword evidence="9" id="KW-1185">Reference proteome</keyword>
<evidence type="ECO:0000259" key="7">
    <source>
        <dbReference type="PROSITE" id="PS51860"/>
    </source>
</evidence>
<dbReference type="Gene3D" id="2.30.42.10">
    <property type="match status" value="1"/>
</dbReference>
<accession>A0A9Q1CAU1</accession>
<protein>
    <submittedName>
        <fullName evidence="8">Rhophilin-2</fullName>
    </submittedName>
</protein>
<evidence type="ECO:0000313" key="9">
    <source>
        <dbReference type="Proteomes" id="UP001152320"/>
    </source>
</evidence>
<dbReference type="InterPro" id="IPR036274">
    <property type="entry name" value="HR1_rpt_sf"/>
</dbReference>
<comment type="caution">
    <text evidence="8">The sequence shown here is derived from an EMBL/GenBank/DDBJ whole genome shotgun (WGS) entry which is preliminary data.</text>
</comment>
<evidence type="ECO:0000256" key="4">
    <source>
        <dbReference type="SAM" id="MobiDB-lite"/>
    </source>
</evidence>
<dbReference type="InterPro" id="IPR036034">
    <property type="entry name" value="PDZ_sf"/>
</dbReference>
<gene>
    <name evidence="8" type="ORF">HOLleu_13307</name>
</gene>
<evidence type="ECO:0000256" key="1">
    <source>
        <dbReference type="ARBA" id="ARBA00010369"/>
    </source>
</evidence>
<dbReference type="Proteomes" id="UP001152320">
    <property type="component" value="Chromosome 5"/>
</dbReference>
<dbReference type="SMART" id="SM01041">
    <property type="entry name" value="BRO1"/>
    <property type="match status" value="1"/>
</dbReference>
<dbReference type="PANTHER" id="PTHR23031">
    <property type="entry name" value="RHOPHILIN"/>
    <property type="match status" value="1"/>
</dbReference>
<dbReference type="CDD" id="cd06712">
    <property type="entry name" value="PDZ_rhophilin-like"/>
    <property type="match status" value="1"/>
</dbReference>
<name>A0A9Q1CAU1_HOLLE</name>
<feature type="compositionally biased region" description="Basic and acidic residues" evidence="4">
    <location>
        <begin position="631"/>
        <end position="644"/>
    </location>
</feature>
<organism evidence="8 9">
    <name type="scientific">Holothuria leucospilota</name>
    <name type="common">Black long sea cucumber</name>
    <name type="synonym">Mertensiothuria leucospilota</name>
    <dbReference type="NCBI Taxonomy" id="206669"/>
    <lineage>
        <taxon>Eukaryota</taxon>
        <taxon>Metazoa</taxon>
        <taxon>Echinodermata</taxon>
        <taxon>Eleutherozoa</taxon>
        <taxon>Echinozoa</taxon>
        <taxon>Holothuroidea</taxon>
        <taxon>Aspidochirotacea</taxon>
        <taxon>Aspidochirotida</taxon>
        <taxon>Holothuriidae</taxon>
        <taxon>Holothuria</taxon>
    </lineage>
</organism>
<proteinExistence type="inferred from homology"/>
<feature type="region of interest" description="Disordered" evidence="4">
    <location>
        <begin position="600"/>
        <end position="680"/>
    </location>
</feature>
<dbReference type="GO" id="GO:0051497">
    <property type="term" value="P:negative regulation of stress fiber assembly"/>
    <property type="evidence" value="ECO:0007669"/>
    <property type="project" value="TreeGrafter"/>
</dbReference>
<dbReference type="PROSITE" id="PS51860">
    <property type="entry name" value="REM_1"/>
    <property type="match status" value="1"/>
</dbReference>
<dbReference type="PROSITE" id="PS50106">
    <property type="entry name" value="PDZ"/>
    <property type="match status" value="1"/>
</dbReference>
<dbReference type="OrthoDB" id="64867at2759"/>
<dbReference type="PROSITE" id="PS51180">
    <property type="entry name" value="BRO1"/>
    <property type="match status" value="1"/>
</dbReference>
<feature type="coiled-coil region" evidence="3">
    <location>
        <begin position="73"/>
        <end position="107"/>
    </location>
</feature>
<keyword evidence="2 3" id="KW-0175">Coiled coil</keyword>
<dbReference type="SUPFAM" id="SSF46585">
    <property type="entry name" value="HR1 repeat"/>
    <property type="match status" value="1"/>
</dbReference>
<feature type="domain" description="REM-1" evidence="7">
    <location>
        <begin position="29"/>
        <end position="103"/>
    </location>
</feature>
<dbReference type="Pfam" id="PF03097">
    <property type="entry name" value="BRO1"/>
    <property type="match status" value="1"/>
</dbReference>
<dbReference type="Gene3D" id="1.10.287.160">
    <property type="entry name" value="HR1 repeat"/>
    <property type="match status" value="1"/>
</dbReference>
<sequence>MKDIVPKGPTVEDMDPDENMNGTLRKGSDPLGQTVRSKLQAQRQKLNHQINKEMLMRDGAVNLYRAATNKKLKEQVALELSFVNSNLQLLKEELSSLNSEVEAYQTESYLKSVPMIPLGLKETKELDVRVPFSDYILEHYSEDGAKYQKELTAFMTLRQAVRTPVRNLQGVELLFEYYNQLYFIENRFFPPDKSYKLGIYFQWYDALTGVPSLQKSIAFEKGSILFNIGAVYSQMGAKQDRSTMEGIDAAVEYFQRSAGVFHYLSENFSHAPSNDMSTGVLRTLMVLMQGQAQECLYEKTVLGGVETDVEVCFRVAQEASMVSDVYSKVHKSMMQRTVKDYIPHSWISLILVKSQHFHAESQFYAALGLLGGASGRINEEALERVLPKVYPDADEQSMELPKTFEARRNLGKAHLNQAVMIHEEAMRVHSLSKNLRKIDTLQEILRHSHDRSLRKYTELEEEDDFLEMTNVPSIPASAGVIAQPSIPDFTKVKVKDLFHSLGPLAIFNARNHWTAPRALQMQRGEDGFGFTVRGDSPVIIASVDKGSSADTSGLKEGDFIVNVNGRDVKWSRHEEVVKLILATVDQLNLSVVTPLGRDFLHPQDHRKNVPPPTQVYHSHPSGNSSTTSDSSLERPKNKHQDGKGKKGSLGRKKGKKEKDKIPEADVNKRGSLFENKDGLY</sequence>
<dbReference type="InterPro" id="IPR047138">
    <property type="entry name" value="RHPN1_2"/>
</dbReference>
<feature type="compositionally biased region" description="Basic and acidic residues" evidence="4">
    <location>
        <begin position="656"/>
        <end position="668"/>
    </location>
</feature>
<evidence type="ECO:0000259" key="5">
    <source>
        <dbReference type="PROSITE" id="PS50106"/>
    </source>
</evidence>
<comment type="similarity">
    <text evidence="1">Belongs to the RHPN family.</text>
</comment>
<feature type="region of interest" description="Disordered" evidence="4">
    <location>
        <begin position="1"/>
        <end position="24"/>
    </location>
</feature>
<dbReference type="CDD" id="cd11633">
    <property type="entry name" value="HR1_Rhophilin-1"/>
    <property type="match status" value="1"/>
</dbReference>
<feature type="domain" description="PDZ" evidence="5">
    <location>
        <begin position="518"/>
        <end position="595"/>
    </location>
</feature>
<dbReference type="EMBL" id="JAIZAY010000005">
    <property type="protein sequence ID" value="KAJ8042288.1"/>
    <property type="molecule type" value="Genomic_DNA"/>
</dbReference>
<feature type="compositionally biased region" description="Low complexity" evidence="4">
    <location>
        <begin position="617"/>
        <end position="630"/>
    </location>
</feature>
<evidence type="ECO:0000259" key="6">
    <source>
        <dbReference type="PROSITE" id="PS51180"/>
    </source>
</evidence>
<feature type="compositionally biased region" description="Basic residues" evidence="4">
    <location>
        <begin position="645"/>
        <end position="655"/>
    </location>
</feature>